<name>A0ABS2ZBS0_9BACL</name>
<sequence length="367" mass="43139">MKKLLFIMKTLLWSFFWPFILYGLYLLLSGIQGLILGVIVLIICFLLFSIGFIGLYKSSSSLLGKQRIGASLLLLLVVALTTVFLSVTNYVLDTSLSQNLSARIKNQFYMEAVLVEKERIFEKISFLKTLENRFDPLTSVFYEKQDEELAVAASRHIRKMQGSNSRWIDAHNPVTVTVILYRNPLIFQKHLPHHSYENLQALYVPAEETIHLLVTKEMEKDRDRLLELVAHEYTHHWIVSYLSENGLDNRHLPRWFEEGLAEYAGKQSIRTVPDFVPLNLIPFTRLDTVEEWAYENRRNSPHLPYRQSYYAIDQLVRDGKQDRIKTLLLNNKENFYRLFQKEIGKSVIEFEVHFLRDEMKVFRENND</sequence>
<keyword evidence="3" id="KW-1185">Reference proteome</keyword>
<comment type="caution">
    <text evidence="2">The sequence shown here is derived from an EMBL/GenBank/DDBJ whole genome shotgun (WGS) entry which is preliminary data.</text>
</comment>
<dbReference type="EMBL" id="JAFHKS010000042">
    <property type="protein sequence ID" value="MBN3545370.1"/>
    <property type="molecule type" value="Genomic_DNA"/>
</dbReference>
<keyword evidence="1" id="KW-1133">Transmembrane helix</keyword>
<evidence type="ECO:0000313" key="2">
    <source>
        <dbReference type="EMBL" id="MBN3545370.1"/>
    </source>
</evidence>
<reference evidence="2 3" key="1">
    <citation type="submission" date="2021-01" db="EMBL/GenBank/DDBJ databases">
        <title>Genome Sequencing of Type Strains.</title>
        <authorList>
            <person name="Lemaire J.F."/>
            <person name="Inderbitzin P."/>
            <person name="Collins S.B."/>
            <person name="Wespe N."/>
            <person name="Knight-Connoni V."/>
        </authorList>
    </citation>
    <scope>NUCLEOTIDE SEQUENCE [LARGE SCALE GENOMIC DNA]</scope>
    <source>
        <strain evidence="2 3">DSM 14730</strain>
    </source>
</reference>
<evidence type="ECO:0000313" key="3">
    <source>
        <dbReference type="Proteomes" id="UP001319060"/>
    </source>
</evidence>
<keyword evidence="1" id="KW-0812">Transmembrane</keyword>
<accession>A0ABS2ZBS0</accession>
<dbReference type="RefSeq" id="WP_188403023.1">
    <property type="nucleotide sequence ID" value="NZ_BMCE01000002.1"/>
</dbReference>
<feature type="transmembrane region" description="Helical" evidence="1">
    <location>
        <begin position="12"/>
        <end position="28"/>
    </location>
</feature>
<keyword evidence="1" id="KW-0472">Membrane</keyword>
<feature type="transmembrane region" description="Helical" evidence="1">
    <location>
        <begin position="34"/>
        <end position="56"/>
    </location>
</feature>
<organism evidence="2 3">
    <name type="scientific">Fictibacillus barbaricus</name>
    <dbReference type="NCBI Taxonomy" id="182136"/>
    <lineage>
        <taxon>Bacteria</taxon>
        <taxon>Bacillati</taxon>
        <taxon>Bacillota</taxon>
        <taxon>Bacilli</taxon>
        <taxon>Bacillales</taxon>
        <taxon>Fictibacillaceae</taxon>
        <taxon>Fictibacillus</taxon>
    </lineage>
</organism>
<evidence type="ECO:0008006" key="4">
    <source>
        <dbReference type="Google" id="ProtNLM"/>
    </source>
</evidence>
<protein>
    <recommendedName>
        <fullName evidence="4">Peptidase MA-like domain-containing protein</fullName>
    </recommendedName>
</protein>
<gene>
    <name evidence="2" type="ORF">JYA64_08690</name>
</gene>
<dbReference type="Proteomes" id="UP001319060">
    <property type="component" value="Unassembled WGS sequence"/>
</dbReference>
<evidence type="ECO:0000256" key="1">
    <source>
        <dbReference type="SAM" id="Phobius"/>
    </source>
</evidence>
<feature type="transmembrane region" description="Helical" evidence="1">
    <location>
        <begin position="68"/>
        <end position="92"/>
    </location>
</feature>
<proteinExistence type="predicted"/>